<dbReference type="PANTHER" id="PTHR12628:SF13">
    <property type="entry name" value="HOMEOBOX PROTEIN HAT3.1"/>
    <property type="match status" value="1"/>
</dbReference>
<dbReference type="FunFam" id="3.30.40.10:FF:000650">
    <property type="entry name" value="Homeobox protein HAT3.1"/>
    <property type="match status" value="1"/>
</dbReference>
<dbReference type="GO" id="GO:0005634">
    <property type="term" value="C:nucleus"/>
    <property type="evidence" value="ECO:0007669"/>
    <property type="project" value="UniProtKB-SubCell"/>
</dbReference>
<protein>
    <submittedName>
        <fullName evidence="18">Homeobox protein HAT3.1-like isoform X1</fullName>
    </submittedName>
</protein>
<evidence type="ECO:0000313" key="18">
    <source>
        <dbReference type="RefSeq" id="XP_022763462.1"/>
    </source>
</evidence>
<keyword evidence="4 12" id="KW-0863">Zinc-finger</keyword>
<feature type="domain" description="PHD-type" evidence="15">
    <location>
        <begin position="491"/>
        <end position="548"/>
    </location>
</feature>
<feature type="compositionally biased region" description="Low complexity" evidence="14">
    <location>
        <begin position="668"/>
        <end position="677"/>
    </location>
</feature>
<evidence type="ECO:0000256" key="5">
    <source>
        <dbReference type="ARBA" id="ARBA00022833"/>
    </source>
</evidence>
<dbReference type="Gene3D" id="3.30.40.10">
    <property type="entry name" value="Zinc/RING finger domain, C3HC4 (zinc finger)"/>
    <property type="match status" value="1"/>
</dbReference>
<evidence type="ECO:0000256" key="11">
    <source>
        <dbReference type="PROSITE-ProRule" id="PRU00108"/>
    </source>
</evidence>
<feature type="compositionally biased region" description="Basic and acidic residues" evidence="14">
    <location>
        <begin position="356"/>
        <end position="368"/>
    </location>
</feature>
<feature type="domain" description="Homeobox" evidence="16">
    <location>
        <begin position="869"/>
        <end position="912"/>
    </location>
</feature>
<dbReference type="InterPro" id="IPR013083">
    <property type="entry name" value="Znf_RING/FYVE/PHD"/>
</dbReference>
<dbReference type="Pfam" id="PF00046">
    <property type="entry name" value="Homeodomain"/>
    <property type="match status" value="1"/>
</dbReference>
<dbReference type="InterPro" id="IPR019787">
    <property type="entry name" value="Znf_PHD-finger"/>
</dbReference>
<evidence type="ECO:0000256" key="10">
    <source>
        <dbReference type="ARBA" id="ARBA00023242"/>
    </source>
</evidence>
<keyword evidence="9" id="KW-0804">Transcription</keyword>
<dbReference type="InterPro" id="IPR011011">
    <property type="entry name" value="Znf_FYVE_PHD"/>
</dbReference>
<evidence type="ECO:0000256" key="13">
    <source>
        <dbReference type="RuleBase" id="RU000682"/>
    </source>
</evidence>
<dbReference type="KEGG" id="dzi:111308989"/>
<evidence type="ECO:0000259" key="15">
    <source>
        <dbReference type="PROSITE" id="PS50016"/>
    </source>
</evidence>
<dbReference type="PROSITE" id="PS50071">
    <property type="entry name" value="HOMEOBOX_2"/>
    <property type="match status" value="1"/>
</dbReference>
<dbReference type="AlphaFoldDB" id="A0A6P6AF18"/>
<evidence type="ECO:0000256" key="2">
    <source>
        <dbReference type="ARBA" id="ARBA00007427"/>
    </source>
</evidence>
<evidence type="ECO:0000256" key="9">
    <source>
        <dbReference type="ARBA" id="ARBA00023163"/>
    </source>
</evidence>
<feature type="region of interest" description="Disordered" evidence="14">
    <location>
        <begin position="578"/>
        <end position="717"/>
    </location>
</feature>
<evidence type="ECO:0000256" key="4">
    <source>
        <dbReference type="ARBA" id="ARBA00022771"/>
    </source>
</evidence>
<dbReference type="Pfam" id="PF00628">
    <property type="entry name" value="PHD"/>
    <property type="match status" value="1"/>
</dbReference>
<feature type="DNA-binding region" description="Homeobox" evidence="11">
    <location>
        <begin position="871"/>
        <end position="913"/>
    </location>
</feature>
<dbReference type="SUPFAM" id="SSF46689">
    <property type="entry name" value="Homeodomain-like"/>
    <property type="match status" value="1"/>
</dbReference>
<keyword evidence="5" id="KW-0862">Zinc</keyword>
<dbReference type="GO" id="GO:0045814">
    <property type="term" value="P:negative regulation of gene expression, epigenetic"/>
    <property type="evidence" value="ECO:0007669"/>
    <property type="project" value="TreeGrafter"/>
</dbReference>
<evidence type="ECO:0000313" key="17">
    <source>
        <dbReference type="Proteomes" id="UP000515121"/>
    </source>
</evidence>
<comment type="subcellular location">
    <subcellularLocation>
        <location evidence="1 11 13">Nucleus</location>
    </subcellularLocation>
</comment>
<keyword evidence="8 11" id="KW-0371">Homeobox</keyword>
<dbReference type="PROSITE" id="PS50016">
    <property type="entry name" value="ZF_PHD_2"/>
    <property type="match status" value="1"/>
</dbReference>
<dbReference type="GO" id="GO:0008270">
    <property type="term" value="F:zinc ion binding"/>
    <property type="evidence" value="ECO:0007669"/>
    <property type="project" value="UniProtKB-KW"/>
</dbReference>
<feature type="region of interest" description="Disordered" evidence="14">
    <location>
        <begin position="1"/>
        <end position="29"/>
    </location>
</feature>
<evidence type="ECO:0000256" key="8">
    <source>
        <dbReference type="ARBA" id="ARBA00023155"/>
    </source>
</evidence>
<dbReference type="CDD" id="cd00086">
    <property type="entry name" value="homeodomain"/>
    <property type="match status" value="1"/>
</dbReference>
<evidence type="ECO:0000256" key="12">
    <source>
        <dbReference type="PROSITE-ProRule" id="PRU00146"/>
    </source>
</evidence>
<gene>
    <name evidence="18" type="primary">LOC111308989</name>
</gene>
<accession>A0A6P6AF18</accession>
<evidence type="ECO:0000256" key="7">
    <source>
        <dbReference type="ARBA" id="ARBA00023125"/>
    </source>
</evidence>
<dbReference type="GO" id="GO:0003677">
    <property type="term" value="F:DNA binding"/>
    <property type="evidence" value="ECO:0007669"/>
    <property type="project" value="UniProtKB-UniRule"/>
</dbReference>
<feature type="compositionally biased region" description="Low complexity" evidence="14">
    <location>
        <begin position="369"/>
        <end position="382"/>
    </location>
</feature>
<dbReference type="InterPro" id="IPR001965">
    <property type="entry name" value="Znf_PHD"/>
</dbReference>
<comment type="similarity">
    <text evidence="2">Belongs to the PHD-associated homeobox family.</text>
</comment>
<feature type="compositionally biased region" description="Polar residues" evidence="14">
    <location>
        <begin position="687"/>
        <end position="702"/>
    </location>
</feature>
<keyword evidence="7 11" id="KW-0238">DNA-binding</keyword>
<reference evidence="18" key="1">
    <citation type="submission" date="2025-08" db="UniProtKB">
        <authorList>
            <consortium name="RefSeq"/>
        </authorList>
    </citation>
    <scope>IDENTIFICATION</scope>
    <source>
        <tissue evidence="18">Fruit stalk</tissue>
    </source>
</reference>
<dbReference type="SUPFAM" id="SSF57903">
    <property type="entry name" value="FYVE/PHD zinc finger"/>
    <property type="match status" value="1"/>
</dbReference>
<organism evidence="17 18">
    <name type="scientific">Durio zibethinus</name>
    <name type="common">Durian</name>
    <dbReference type="NCBI Taxonomy" id="66656"/>
    <lineage>
        <taxon>Eukaryota</taxon>
        <taxon>Viridiplantae</taxon>
        <taxon>Streptophyta</taxon>
        <taxon>Embryophyta</taxon>
        <taxon>Tracheophyta</taxon>
        <taxon>Spermatophyta</taxon>
        <taxon>Magnoliopsida</taxon>
        <taxon>eudicotyledons</taxon>
        <taxon>Gunneridae</taxon>
        <taxon>Pentapetalae</taxon>
        <taxon>rosids</taxon>
        <taxon>malvids</taxon>
        <taxon>Malvales</taxon>
        <taxon>Malvaceae</taxon>
        <taxon>Helicteroideae</taxon>
        <taxon>Durio</taxon>
    </lineage>
</organism>
<dbReference type="Gene3D" id="1.10.10.60">
    <property type="entry name" value="Homeodomain-like"/>
    <property type="match status" value="1"/>
</dbReference>
<dbReference type="RefSeq" id="XP_022763462.1">
    <property type="nucleotide sequence ID" value="XM_022907727.1"/>
</dbReference>
<dbReference type="InterPro" id="IPR019786">
    <property type="entry name" value="Zinc_finger_PHD-type_CS"/>
</dbReference>
<dbReference type="GeneID" id="111308989"/>
<feature type="compositionally biased region" description="Polar residues" evidence="14">
    <location>
        <begin position="794"/>
        <end position="808"/>
    </location>
</feature>
<sequence length="941" mass="104177">MFKVEHMGISPSQAKSKKGNHFCPEESTSEQAHEFRSEYLLSELSENKHQCGYAITQNESAEIATVESRSSIREPSSEYVAKNSSPEYLGLLPKGVTNHNNTDKSFCPQETVSGKIHEYGFGYVHKETSENKIQSGSEIVHNKHEASCTLVCGLPAKHLQPFSEDFSQNAITKSLGLLPEDSSKYTQTDKLSCPQLGSAEPTVSFGSENICKVLSEPPEQGRQLDSESLPNGIEKSTTAVSVNVFNQALQLNPEDTNKGNCGKHLQSPSEGVSNVIQTSKSSLVDPLALPQEFALENPSIQQPRLHCENMANNSGAEQHETTPKNLPNNSGRHRDGKTSKMIKKKYMLRSLTSNDRILRSKSQEKSKASESSNSLADVGSSKQQKRRKRKRKRREKGEVVDEYSRIRAHLRYLLNRINYERSLIAAYSTEGWKGLSLEKLKPEKELQRATSEILRRKLKIRDLFQRIDSLCAEGRLPESLFDSEGQIDSEDIFCAKCGSKDLSANNDIILCDGACDRGFHQYCLQPPLLKEDIPPDDEGWLCPECDCKVDCIELVNESQGTSFSLTDNWEKVFPEAAVASGGQKQDPNFGLPSDDSDDNDYNPDSSETDEKDQENELSFDESDFTSTSEELEVPANVDPYLGLPSDDSEDDDYDPDGRDHDNVAKPGSSSSDFTSDSEGLGAMLEYDSSSQKGEGPMSNSASKDSKGRKPKLGGKESLNDELLSIMESATGLYGAVVSKKRSIERMDYKRLYDETYGNVPSSSSDDEDWSDTTAPRKRMKCTAEAATATAPANGNASLSRSVSISDGLNPNPEETEHKPRRRTRQKSNFKGTDLSPAEFKGGASASGSSGKKAGSSTYRRLGEAVKQRLYKSFKESQYPDRATKESLAKELEITFMQVSKWFDNARWSFNNSSSIHETAAKKVSKNDITLARPKKNRQIGI</sequence>
<keyword evidence="17" id="KW-1185">Reference proteome</keyword>
<feature type="compositionally biased region" description="Basic residues" evidence="14">
    <location>
        <begin position="818"/>
        <end position="827"/>
    </location>
</feature>
<dbReference type="InterPro" id="IPR045876">
    <property type="entry name" value="PRHA-like_PHD-finger"/>
</dbReference>
<feature type="compositionally biased region" description="Basic and acidic residues" evidence="14">
    <location>
        <begin position="703"/>
        <end position="717"/>
    </location>
</feature>
<feature type="compositionally biased region" description="Low complexity" evidence="14">
    <location>
        <begin position="782"/>
        <end position="792"/>
    </location>
</feature>
<evidence type="ECO:0000259" key="16">
    <source>
        <dbReference type="PROSITE" id="PS50071"/>
    </source>
</evidence>
<dbReference type="PANTHER" id="PTHR12628">
    <property type="entry name" value="POLYCOMB-LIKE TRANSCRIPTION FACTOR"/>
    <property type="match status" value="1"/>
</dbReference>
<dbReference type="CDD" id="cd15504">
    <property type="entry name" value="PHD_PRHA_like"/>
    <property type="match status" value="1"/>
</dbReference>
<proteinExistence type="inferred from homology"/>
<dbReference type="OrthoDB" id="1903104at2759"/>
<name>A0A6P6AF18_DURZI</name>
<dbReference type="GO" id="GO:0003682">
    <property type="term" value="F:chromatin binding"/>
    <property type="evidence" value="ECO:0007669"/>
    <property type="project" value="TreeGrafter"/>
</dbReference>
<feature type="compositionally biased region" description="Acidic residues" evidence="14">
    <location>
        <begin position="594"/>
        <end position="623"/>
    </location>
</feature>
<dbReference type="InterPro" id="IPR009057">
    <property type="entry name" value="Homeodomain-like_sf"/>
</dbReference>
<keyword evidence="3" id="KW-0479">Metal-binding</keyword>
<evidence type="ECO:0000256" key="1">
    <source>
        <dbReference type="ARBA" id="ARBA00004123"/>
    </source>
</evidence>
<feature type="region of interest" description="Disordered" evidence="14">
    <location>
        <begin position="747"/>
        <end position="859"/>
    </location>
</feature>
<dbReference type="PROSITE" id="PS01359">
    <property type="entry name" value="ZF_PHD_1"/>
    <property type="match status" value="1"/>
</dbReference>
<evidence type="ECO:0000256" key="6">
    <source>
        <dbReference type="ARBA" id="ARBA00023015"/>
    </source>
</evidence>
<dbReference type="Proteomes" id="UP000515121">
    <property type="component" value="Unplaced"/>
</dbReference>
<keyword evidence="6" id="KW-0805">Transcription regulation</keyword>
<evidence type="ECO:0000256" key="3">
    <source>
        <dbReference type="ARBA" id="ARBA00022723"/>
    </source>
</evidence>
<dbReference type="SMART" id="SM00389">
    <property type="entry name" value="HOX"/>
    <property type="match status" value="1"/>
</dbReference>
<dbReference type="InterPro" id="IPR001356">
    <property type="entry name" value="HD"/>
</dbReference>
<feature type="region of interest" description="Disordered" evidence="14">
    <location>
        <begin position="314"/>
        <end position="400"/>
    </location>
</feature>
<dbReference type="SMART" id="SM00249">
    <property type="entry name" value="PHD"/>
    <property type="match status" value="1"/>
</dbReference>
<feature type="compositionally biased region" description="Basic residues" evidence="14">
    <location>
        <begin position="383"/>
        <end position="394"/>
    </location>
</feature>
<evidence type="ECO:0000256" key="14">
    <source>
        <dbReference type="SAM" id="MobiDB-lite"/>
    </source>
</evidence>
<feature type="compositionally biased region" description="Low complexity" evidence="14">
    <location>
        <begin position="840"/>
        <end position="856"/>
    </location>
</feature>
<keyword evidence="10 11" id="KW-0539">Nucleus</keyword>